<reference evidence="3" key="2">
    <citation type="journal article" date="2021" name="PeerJ">
        <title>Extensive microbial diversity within the chicken gut microbiome revealed by metagenomics and culture.</title>
        <authorList>
            <person name="Gilroy R."/>
            <person name="Ravi A."/>
            <person name="Getino M."/>
            <person name="Pursley I."/>
            <person name="Horton D.L."/>
            <person name="Alikhan N.F."/>
            <person name="Baker D."/>
            <person name="Gharbi K."/>
            <person name="Hall N."/>
            <person name="Watson M."/>
            <person name="Adriaenssens E.M."/>
            <person name="Foster-Nyarko E."/>
            <person name="Jarju S."/>
            <person name="Secka A."/>
            <person name="Antonio M."/>
            <person name="Oren A."/>
            <person name="Chaudhuri R.R."/>
            <person name="La Ragione R."/>
            <person name="Hildebrand F."/>
            <person name="Pallen M.J."/>
        </authorList>
    </citation>
    <scope>NUCLEOTIDE SEQUENCE</scope>
    <source>
        <strain evidence="3">B1-13419</strain>
    </source>
</reference>
<feature type="transmembrane region" description="Helical" evidence="2">
    <location>
        <begin position="12"/>
        <end position="35"/>
    </location>
</feature>
<feature type="compositionally biased region" description="Basic and acidic residues" evidence="1">
    <location>
        <begin position="131"/>
        <end position="142"/>
    </location>
</feature>
<feature type="region of interest" description="Disordered" evidence="1">
    <location>
        <begin position="66"/>
        <end position="120"/>
    </location>
</feature>
<name>A0A9D9ILK6_9BACT</name>
<evidence type="ECO:0000313" key="3">
    <source>
        <dbReference type="EMBL" id="MBO8474460.1"/>
    </source>
</evidence>
<evidence type="ECO:0000313" key="4">
    <source>
        <dbReference type="Proteomes" id="UP000823757"/>
    </source>
</evidence>
<evidence type="ECO:0000256" key="2">
    <source>
        <dbReference type="SAM" id="Phobius"/>
    </source>
</evidence>
<dbReference type="GO" id="GO:0015627">
    <property type="term" value="C:type II protein secretion system complex"/>
    <property type="evidence" value="ECO:0007669"/>
    <property type="project" value="TreeGrafter"/>
</dbReference>
<comment type="caution">
    <text evidence="3">The sequence shown here is derived from an EMBL/GenBank/DDBJ whole genome shotgun (WGS) entry which is preliminary data.</text>
</comment>
<feature type="compositionally biased region" description="Polar residues" evidence="1">
    <location>
        <begin position="98"/>
        <end position="116"/>
    </location>
</feature>
<sequence length="356" mass="39507">MDREDKKRKGLSASFVTGAVALVFLIVGYQVALFLNRTAISKILADRSSPDTVYIAYTIEGNVQTAKEQAAPWTGSVNDGNRTTGNGTVRNGAERNGTDGNKTSKNGNDGTRSGRQVANKDIRIVSNAPRYRIDQNTGERTRPAKRRPVENFMFNPNTASHDDFQRLGFSEKQASALVNYRNKGGIFRRKSDFAKSFVVADSVYRRLEPYIDIPLLDLNTADSAAFDGLPGIGGYFANKIIEYRTRLRGFSYKEQLMDIYRFDKEKYDALHDLVTVDISTSTPYPLWSLPEDSLAKHPYIGWHAAHGISVYKSANPVEKWTMGGIIEASILDPGMGDKLARCLIAPPDADIDHSEP</sequence>
<keyword evidence="2" id="KW-0812">Transmembrane</keyword>
<keyword evidence="2" id="KW-0472">Membrane</keyword>
<dbReference type="SUPFAM" id="SSF47781">
    <property type="entry name" value="RuvA domain 2-like"/>
    <property type="match status" value="2"/>
</dbReference>
<gene>
    <name evidence="3" type="ORF">IAB91_04105</name>
</gene>
<dbReference type="PANTHER" id="PTHR21180">
    <property type="entry name" value="ENDONUCLEASE/EXONUCLEASE/PHOSPHATASE FAMILY DOMAIN-CONTAINING PROTEIN 1"/>
    <property type="match status" value="1"/>
</dbReference>
<dbReference type="Proteomes" id="UP000823757">
    <property type="component" value="Unassembled WGS sequence"/>
</dbReference>
<accession>A0A9D9ILK6</accession>
<evidence type="ECO:0000256" key="1">
    <source>
        <dbReference type="SAM" id="MobiDB-lite"/>
    </source>
</evidence>
<reference evidence="3" key="1">
    <citation type="submission" date="2020-10" db="EMBL/GenBank/DDBJ databases">
        <authorList>
            <person name="Gilroy R."/>
        </authorList>
    </citation>
    <scope>NUCLEOTIDE SEQUENCE</scope>
    <source>
        <strain evidence="3">B1-13419</strain>
    </source>
</reference>
<dbReference type="AlphaFoldDB" id="A0A9D9ILK6"/>
<organism evidence="3 4">
    <name type="scientific">Candidatus Cryptobacteroides faecigallinarum</name>
    <dbReference type="NCBI Taxonomy" id="2840763"/>
    <lineage>
        <taxon>Bacteria</taxon>
        <taxon>Pseudomonadati</taxon>
        <taxon>Bacteroidota</taxon>
        <taxon>Bacteroidia</taxon>
        <taxon>Bacteroidales</taxon>
        <taxon>Candidatus Cryptobacteroides</taxon>
    </lineage>
</organism>
<dbReference type="PANTHER" id="PTHR21180:SF32">
    <property type="entry name" value="ENDONUCLEASE_EXONUCLEASE_PHOSPHATASE FAMILY DOMAIN-CONTAINING PROTEIN 1"/>
    <property type="match status" value="1"/>
</dbReference>
<proteinExistence type="predicted"/>
<protein>
    <submittedName>
        <fullName evidence="3">Helix-hairpin-helix domain-containing protein</fullName>
    </submittedName>
</protein>
<dbReference type="GO" id="GO:0015628">
    <property type="term" value="P:protein secretion by the type II secretion system"/>
    <property type="evidence" value="ECO:0007669"/>
    <property type="project" value="TreeGrafter"/>
</dbReference>
<dbReference type="InterPro" id="IPR010994">
    <property type="entry name" value="RuvA_2-like"/>
</dbReference>
<keyword evidence="2" id="KW-1133">Transmembrane helix</keyword>
<dbReference type="InterPro" id="IPR051675">
    <property type="entry name" value="Endo/Exo/Phosphatase_dom_1"/>
</dbReference>
<dbReference type="EMBL" id="JADIMD010000055">
    <property type="protein sequence ID" value="MBO8474460.1"/>
    <property type="molecule type" value="Genomic_DNA"/>
</dbReference>
<feature type="compositionally biased region" description="Polar residues" evidence="1">
    <location>
        <begin position="75"/>
        <end position="89"/>
    </location>
</feature>
<dbReference type="Gene3D" id="1.10.150.280">
    <property type="entry name" value="AF1531-like domain"/>
    <property type="match status" value="1"/>
</dbReference>
<dbReference type="Pfam" id="PF12836">
    <property type="entry name" value="HHH_3"/>
    <property type="match status" value="1"/>
</dbReference>
<feature type="region of interest" description="Disordered" evidence="1">
    <location>
        <begin position="128"/>
        <end position="147"/>
    </location>
</feature>